<dbReference type="InterPro" id="IPR001849">
    <property type="entry name" value="PH_domain"/>
</dbReference>
<dbReference type="SMART" id="SM00368">
    <property type="entry name" value="LRR_RI"/>
    <property type="match status" value="4"/>
</dbReference>
<reference evidence="3" key="1">
    <citation type="submission" date="2020-01" db="EMBL/GenBank/DDBJ databases">
        <title>Genome Sequencing of Three Apophysomyces-Like Fungal Strains Confirms a Novel Fungal Genus in the Mucoromycota with divergent Burkholderia-like Endosymbiotic Bacteria.</title>
        <authorList>
            <person name="Stajich J.E."/>
            <person name="Macias A.M."/>
            <person name="Carter-House D."/>
            <person name="Lovett B."/>
            <person name="Kasson L.R."/>
            <person name="Berry K."/>
            <person name="Grigoriev I."/>
            <person name="Chang Y."/>
            <person name="Spatafora J."/>
            <person name="Kasson M.T."/>
        </authorList>
    </citation>
    <scope>NUCLEOTIDE SEQUENCE</scope>
    <source>
        <strain evidence="3">NRRL A-21654</strain>
    </source>
</reference>
<dbReference type="SMART" id="SM00233">
    <property type="entry name" value="PH"/>
    <property type="match status" value="1"/>
</dbReference>
<dbReference type="AlphaFoldDB" id="A0A8H7BNN5"/>
<dbReference type="PANTHER" id="PTHR24112">
    <property type="entry name" value="LEUCINE-RICH REPEAT, ISOFORM F-RELATED"/>
    <property type="match status" value="1"/>
</dbReference>
<evidence type="ECO:0000313" key="3">
    <source>
        <dbReference type="EMBL" id="KAF7728350.1"/>
    </source>
</evidence>
<dbReference type="SUPFAM" id="SSF52047">
    <property type="entry name" value="RNI-like"/>
    <property type="match status" value="1"/>
</dbReference>
<dbReference type="OrthoDB" id="120976at2759"/>
<feature type="region of interest" description="Disordered" evidence="1">
    <location>
        <begin position="1"/>
        <end position="93"/>
    </location>
</feature>
<dbReference type="SUPFAM" id="SSF50729">
    <property type="entry name" value="PH domain-like"/>
    <property type="match status" value="1"/>
</dbReference>
<dbReference type="Pfam" id="PF25353">
    <property type="entry name" value="PH_2nd_LRR"/>
    <property type="match status" value="1"/>
</dbReference>
<name>A0A8H7BNN5_9FUNG</name>
<dbReference type="GO" id="GO:0005886">
    <property type="term" value="C:plasma membrane"/>
    <property type="evidence" value="ECO:0007669"/>
    <property type="project" value="TreeGrafter"/>
</dbReference>
<dbReference type="Gene3D" id="2.30.29.30">
    <property type="entry name" value="Pleckstrin-homology domain (PH domain)/Phosphotyrosine-binding domain (PTB)"/>
    <property type="match status" value="1"/>
</dbReference>
<dbReference type="InterPro" id="IPR057334">
    <property type="entry name" value="PH_2nd_LRR"/>
</dbReference>
<proteinExistence type="predicted"/>
<protein>
    <recommendedName>
        <fullName evidence="2">PH domain-containing protein</fullName>
    </recommendedName>
</protein>
<dbReference type="Pfam" id="PF00169">
    <property type="entry name" value="PH"/>
    <property type="match status" value="1"/>
</dbReference>
<feature type="domain" description="PH" evidence="2">
    <location>
        <begin position="112"/>
        <end position="234"/>
    </location>
</feature>
<dbReference type="Pfam" id="PF13516">
    <property type="entry name" value="LRR_6"/>
    <property type="match status" value="2"/>
</dbReference>
<dbReference type="InterPro" id="IPR032675">
    <property type="entry name" value="LRR_dom_sf"/>
</dbReference>
<dbReference type="Gene3D" id="3.80.10.10">
    <property type="entry name" value="Ribonuclease Inhibitor"/>
    <property type="match status" value="1"/>
</dbReference>
<evidence type="ECO:0000259" key="2">
    <source>
        <dbReference type="PROSITE" id="PS50003"/>
    </source>
</evidence>
<dbReference type="PANTHER" id="PTHR24112:SF66">
    <property type="entry name" value="LEUCINE-RICH REPEAT, ISOFORM F"/>
    <property type="match status" value="1"/>
</dbReference>
<gene>
    <name evidence="3" type="ORF">EC973_006291</name>
</gene>
<evidence type="ECO:0000256" key="1">
    <source>
        <dbReference type="SAM" id="MobiDB-lite"/>
    </source>
</evidence>
<dbReference type="InterPro" id="IPR011993">
    <property type="entry name" value="PH-like_dom_sf"/>
</dbReference>
<accession>A0A8H7BNN5</accession>
<keyword evidence="4" id="KW-1185">Reference proteome</keyword>
<dbReference type="InterPro" id="IPR051279">
    <property type="entry name" value="PP1-Reg/Actin-Interact_Protein"/>
</dbReference>
<evidence type="ECO:0000313" key="4">
    <source>
        <dbReference type="Proteomes" id="UP000605846"/>
    </source>
</evidence>
<feature type="compositionally biased region" description="Pro residues" evidence="1">
    <location>
        <begin position="79"/>
        <end position="91"/>
    </location>
</feature>
<sequence>MDSYHQRSRAMSSGTESSSQRQPSLPSTGDYDGLRLHPSLSAPNTLEYQQRSPTILSQRTSPSPSIAEAQRNYPNQPLQTPPPPSDPPVFPPTETAIRESEEAMHINRTSFKVVYASDVIHKPERGLLNKSKRSYFVLTNNHLLYYKSQQKAHAEVDLFDTAKNKQYHSQRIDKDRVILSLRDVFAVQNVIVSPNSFRIDHLHPQTRQALSLTLTVDTPKECERWIHQLRKAVSVHHPGMTDFITSAERYGAIDRISKQKDMVEPHDSMVIQKVIFKEKRIKTTGETQSTKEVFLVVLLAIGKFSLYVLPTGPADQEYIKSVERDRHGLLAIQSIEYEGKDDTIKLLIRQVGRPSRQLAIVSTFCESIIQYLRQAIDSIAPSLRFPTYQVQLPVHLTQVRIEPRTIIDAATDANQLDRFDAVLQAYCASLNLNKARFEYIVTGQMGARTFVLLPPNEVKESSETYTKYELLAIFRCLRHNAYFREISFAHHPLNELETWSTQKEDGWTMAPPGTPEVGGVLSSEIFSIFLSNNRTLRKIDLTDCRIGENTTLTSALTVLGLALRTGQVDLSQICIGENKMTATDLHTLVAGIRASRKPIKQIDLHGCGLNQEQVEFILQSLLEKSDQLRMLDLSSNCSTIQPVLVNNLLQRSKRLSVLRLRGFALTWTSGIFDNCRLKELDLGATRLDDASLSFLCQWMQSASFNTLEALHLDGCGLSGKHLTELMIAISQSGNRRLHLNVSANPIVKEVVDLPKMFYAFLQGEGPCSLSLSKTEWEDATLREFIDCMRDNPTVVYLDLSDIRIAGLEISPDTVWMLTSFLERNTVLKELRIGASNPATSKNNLAKAVTEALEGLKRNVALERLDLAGLGIGDQGAMVLAKVLQTNQTLRSIDIDDNRITIDGYRALLKAFETSLLSVIDLPKPRRDLRYQLTTLKNAIADLIQSENESKWFIVHSTGGEARNVKTQMQLQIQARQSAELSYKQITDVVDQLMAAVQKNREAYEYNLRQTLVLQQQAQDAAQELATAQLRLQGRGVNLSAVGLSRVSSVLSSNCSCSSNGSSVGGGRYPVAQDYTRHSLQEISHLHDMIAPSVWDYSRGDTPLSSPRTPYDDPYALSITSASCADDHLRRTATGSATTSYVLDSPGFISDFGIPEEEEPVIADKSSSIDNELMWENQVCEQLQRGLYLSPDQKDY</sequence>
<feature type="compositionally biased region" description="Polar residues" evidence="1">
    <location>
        <begin position="9"/>
        <end position="27"/>
    </location>
</feature>
<organism evidence="3 4">
    <name type="scientific">Apophysomyces ossiformis</name>
    <dbReference type="NCBI Taxonomy" id="679940"/>
    <lineage>
        <taxon>Eukaryota</taxon>
        <taxon>Fungi</taxon>
        <taxon>Fungi incertae sedis</taxon>
        <taxon>Mucoromycota</taxon>
        <taxon>Mucoromycotina</taxon>
        <taxon>Mucoromycetes</taxon>
        <taxon>Mucorales</taxon>
        <taxon>Mucorineae</taxon>
        <taxon>Mucoraceae</taxon>
        <taxon>Apophysomyces</taxon>
    </lineage>
</organism>
<feature type="compositionally biased region" description="Polar residues" evidence="1">
    <location>
        <begin position="41"/>
        <end position="64"/>
    </location>
</feature>
<dbReference type="GO" id="GO:0016477">
    <property type="term" value="P:cell migration"/>
    <property type="evidence" value="ECO:0007669"/>
    <property type="project" value="TreeGrafter"/>
</dbReference>
<dbReference type="EMBL" id="JABAYA010000039">
    <property type="protein sequence ID" value="KAF7728350.1"/>
    <property type="molecule type" value="Genomic_DNA"/>
</dbReference>
<comment type="caution">
    <text evidence="3">The sequence shown here is derived from an EMBL/GenBank/DDBJ whole genome shotgun (WGS) entry which is preliminary data.</text>
</comment>
<dbReference type="Proteomes" id="UP000605846">
    <property type="component" value="Unassembled WGS sequence"/>
</dbReference>
<dbReference type="CDD" id="cd00821">
    <property type="entry name" value="PH"/>
    <property type="match status" value="1"/>
</dbReference>
<dbReference type="GO" id="GO:0034315">
    <property type="term" value="P:regulation of Arp2/3 complex-mediated actin nucleation"/>
    <property type="evidence" value="ECO:0007669"/>
    <property type="project" value="TreeGrafter"/>
</dbReference>
<dbReference type="PROSITE" id="PS50003">
    <property type="entry name" value="PH_DOMAIN"/>
    <property type="match status" value="1"/>
</dbReference>
<dbReference type="InterPro" id="IPR001611">
    <property type="entry name" value="Leu-rich_rpt"/>
</dbReference>